<dbReference type="PROSITE" id="PS51257">
    <property type="entry name" value="PROKAR_LIPOPROTEIN"/>
    <property type="match status" value="1"/>
</dbReference>
<proteinExistence type="predicted"/>
<keyword evidence="1" id="KW-0732">Signal</keyword>
<dbReference type="EMBL" id="CP157940">
    <property type="protein sequence ID" value="XBS52630.1"/>
    <property type="molecule type" value="Genomic_DNA"/>
</dbReference>
<name>A0AAU7PK39_9FIRM</name>
<evidence type="ECO:0000313" key="2">
    <source>
        <dbReference type="EMBL" id="XBS52630.1"/>
    </source>
</evidence>
<sequence length="380" mass="44045">MRIATIKACSIMLISLSLCACNGHRIDKTIQENQNMITDSSPEIFSGEELPKEEKQLRFDGSADSSFQHLNNKAILFGDYLYIKSMYADYIFSGKDEHGNYHLWESPKDLFTGITKVHYVIKHNNQLICISENEKGNNEIIIYNSEFKIQNRKEINLISPEYIYANVLYGYTISSGYRTLTAIKLDSLEEKDIYSCESDKLFRFIINENGEVIISENLDRAITRYFKYEEKTLFPIIETKPSIPVLYDSRGLFYLEESDSASQMNLMLWDGKSNQKVGNVKTDDMNEWSFSNGIFGNIVIDDKYFVSIHINTDVPYLLIQQFDSGENKRIPLEKWTFTEADMERYGETFSGVYYESGQIINYFFSNKKGTLQTQILDIKQ</sequence>
<dbReference type="RefSeq" id="WP_349944216.1">
    <property type="nucleotide sequence ID" value="NZ_CP157940.1"/>
</dbReference>
<evidence type="ECO:0000256" key="1">
    <source>
        <dbReference type="SAM" id="SignalP"/>
    </source>
</evidence>
<reference evidence="2" key="1">
    <citation type="submission" date="2024-06" db="EMBL/GenBank/DDBJ databases">
        <title>Lacrimispora cavernae sp. nov., a novel anaerobe isolated from bat guano pile inside a cave.</title>
        <authorList>
            <person name="Miller S.L."/>
            <person name="Lu N."/>
            <person name="King J."/>
            <person name="Sankaranarayanan K."/>
            <person name="Lawson P.A."/>
        </authorList>
    </citation>
    <scope>NUCLEOTIDE SEQUENCE</scope>
    <source>
        <strain evidence="2">BS-2</strain>
    </source>
</reference>
<organism evidence="2">
    <name type="scientific">Lacrimispora sp. BS-2</name>
    <dbReference type="NCBI Taxonomy" id="3151850"/>
    <lineage>
        <taxon>Bacteria</taxon>
        <taxon>Bacillati</taxon>
        <taxon>Bacillota</taxon>
        <taxon>Clostridia</taxon>
        <taxon>Lachnospirales</taxon>
        <taxon>Lachnospiraceae</taxon>
        <taxon>Lacrimispora</taxon>
    </lineage>
</organism>
<dbReference type="AlphaFoldDB" id="A0AAU7PK39"/>
<feature type="signal peptide" evidence="1">
    <location>
        <begin position="1"/>
        <end position="20"/>
    </location>
</feature>
<protein>
    <recommendedName>
        <fullName evidence="3">Lipoprotein</fullName>
    </recommendedName>
</protein>
<gene>
    <name evidence="2" type="ORF">ABFV83_12355</name>
</gene>
<feature type="chain" id="PRO_5043627446" description="Lipoprotein" evidence="1">
    <location>
        <begin position="21"/>
        <end position="380"/>
    </location>
</feature>
<evidence type="ECO:0008006" key="3">
    <source>
        <dbReference type="Google" id="ProtNLM"/>
    </source>
</evidence>
<accession>A0AAU7PK39</accession>